<dbReference type="GO" id="GO:0004519">
    <property type="term" value="F:endonuclease activity"/>
    <property type="evidence" value="ECO:0007669"/>
    <property type="project" value="UniProtKB-KW"/>
</dbReference>
<dbReference type="Pfam" id="PF01844">
    <property type="entry name" value="HNH"/>
    <property type="match status" value="1"/>
</dbReference>
<protein>
    <submittedName>
        <fullName evidence="3">RNA-guided endonuclease IscB</fullName>
    </submittedName>
</protein>
<dbReference type="Gene3D" id="1.10.30.50">
    <property type="match status" value="1"/>
</dbReference>
<dbReference type="InterPro" id="IPR003615">
    <property type="entry name" value="HNH_nuc"/>
</dbReference>
<evidence type="ECO:0000313" key="5">
    <source>
        <dbReference type="Proteomes" id="UP001272987"/>
    </source>
</evidence>
<dbReference type="PANTHER" id="PTHR33877:SF2">
    <property type="entry name" value="OS07G0170200 PROTEIN"/>
    <property type="match status" value="1"/>
</dbReference>
<dbReference type="PROSITE" id="PS50096">
    <property type="entry name" value="IQ"/>
    <property type="match status" value="1"/>
</dbReference>
<accession>A0AAP6EJI1</accession>
<evidence type="ECO:0000313" key="6">
    <source>
        <dbReference type="Proteomes" id="UP001282288"/>
    </source>
</evidence>
<feature type="domain" description="HNH nuclease" evidence="2">
    <location>
        <begin position="266"/>
        <end position="317"/>
    </location>
</feature>
<evidence type="ECO:0000256" key="1">
    <source>
        <dbReference type="SAM" id="MobiDB-lite"/>
    </source>
</evidence>
<dbReference type="GO" id="GO:0008270">
    <property type="term" value="F:zinc ion binding"/>
    <property type="evidence" value="ECO:0007669"/>
    <property type="project" value="InterPro"/>
</dbReference>
<dbReference type="RefSeq" id="WP_010352371.1">
    <property type="nucleotide sequence ID" value="NZ_BCMK01000145.1"/>
</dbReference>
<dbReference type="InterPro" id="IPR052892">
    <property type="entry name" value="NA-targeting_endonuclease"/>
</dbReference>
<dbReference type="SMART" id="SM00507">
    <property type="entry name" value="HNHc"/>
    <property type="match status" value="1"/>
</dbReference>
<dbReference type="InterPro" id="IPR025938">
    <property type="entry name" value="RRXRR_dom"/>
</dbReference>
<keyword evidence="5" id="KW-1185">Reference proteome</keyword>
<dbReference type="GO" id="GO:0003676">
    <property type="term" value="F:nucleic acid binding"/>
    <property type="evidence" value="ECO:0007669"/>
    <property type="project" value="InterPro"/>
</dbReference>
<evidence type="ECO:0000313" key="3">
    <source>
        <dbReference type="EMBL" id="MDX2964983.1"/>
    </source>
</evidence>
<comment type="caution">
    <text evidence="3">The sequence shown here is derived from an EMBL/GenBank/DDBJ whole genome shotgun (WGS) entry which is preliminary data.</text>
</comment>
<dbReference type="Proteomes" id="UP001272987">
    <property type="component" value="Unassembled WGS sequence"/>
</dbReference>
<sequence length="509" mass="55997">MATFHTGRKTDRAVLPQQLALEFESADIPRIGDETGLGDHHVVVPGVEHVRGETTGSAPAAGGVTPDREVRESGREADPVVFVLDRHGVPLQPTNPARARKLLASGRAVVDRHTPFVIRLKDRTTAGSQVDGVELGIDPGSKHTGIAVFTDVAGERRGRYSIQLDHRGAQIRKKLKQRSAYRRGRRSRNLRYRAPRFSNRTRPAGWLPPSLRHRVDTTTAWVDRLTRWAPVRAAHVERVAFDIHAISAGRPLEGAEYQHGTLHGTEVREYLLAKFGRACSYCGAMDTPLNIDHIHPRSRGGSDRVSNLTLACVPCNQAKGSQPVEDFAPKRAADILKRAKVPLRDTAAVNATRSALWRALDQRMPTYTASGGRTKWNRTRTGLPKTHTLDALSVGELDTVTAWPRTVLIVGATGRGTYARTRTDKHGFARLRLPRVKQFFGFATGDLVRAFVPAGKNAGTHTGRVAVRSSGSFAVRTASGLYTARHKYFRLLQRADGYAYTTRPEGAMP</sequence>
<reference evidence="3 5" key="1">
    <citation type="journal article" date="2023" name="Microb. Genom.">
        <title>Mesoterricola silvestris gen. nov., sp. nov., Mesoterricola sediminis sp. nov., Geothrix oryzae sp. nov., Geothrix edaphica sp. nov., Geothrix rubra sp. nov., and Geothrix limicola sp. nov., six novel members of Acidobacteriota isolated from soils.</title>
        <authorList>
            <person name="Weisberg A.J."/>
            <person name="Pearce E."/>
            <person name="Kramer C.G."/>
            <person name="Chang J.H."/>
            <person name="Clarke C.R."/>
        </authorList>
    </citation>
    <scope>NUCLEOTIDE SEQUENCE</scope>
    <source>
        <strain evidence="4 5">NB05-1H</strain>
        <strain evidence="3">NRRL_B-16521</strain>
    </source>
</reference>
<keyword evidence="3" id="KW-0378">Hydrolase</keyword>
<dbReference type="Proteomes" id="UP001282288">
    <property type="component" value="Unassembled WGS sequence"/>
</dbReference>
<keyword evidence="3" id="KW-0255">Endonuclease</keyword>
<dbReference type="NCBIfam" id="NF040563">
    <property type="entry name" value="guided_IscB"/>
    <property type="match status" value="1"/>
</dbReference>
<dbReference type="InterPro" id="IPR047693">
    <property type="entry name" value="RNA-guided_IscB-like"/>
</dbReference>
<dbReference type="EMBL" id="JARAWP010000037">
    <property type="protein sequence ID" value="MDX3024664.1"/>
    <property type="molecule type" value="Genomic_DNA"/>
</dbReference>
<name>A0AAP6EJI1_9ACTN</name>
<dbReference type="InterPro" id="IPR002711">
    <property type="entry name" value="HNH"/>
</dbReference>
<keyword evidence="3" id="KW-0540">Nuclease</keyword>
<evidence type="ECO:0000313" key="4">
    <source>
        <dbReference type="EMBL" id="MDX3024664.1"/>
    </source>
</evidence>
<evidence type="ECO:0000259" key="2">
    <source>
        <dbReference type="SMART" id="SM00507"/>
    </source>
</evidence>
<dbReference type="PANTHER" id="PTHR33877">
    <property type="entry name" value="SLL1193 PROTEIN"/>
    <property type="match status" value="1"/>
</dbReference>
<dbReference type="CDD" id="cd00085">
    <property type="entry name" value="HNHc"/>
    <property type="match status" value="1"/>
</dbReference>
<gene>
    <name evidence="3" type="primary">iscB</name>
    <name evidence="3" type="ORF">PV399_35450</name>
    <name evidence="4" type="ORF">PV666_43375</name>
</gene>
<feature type="region of interest" description="Disordered" evidence="1">
    <location>
        <begin position="51"/>
        <end position="74"/>
    </location>
</feature>
<dbReference type="Pfam" id="PF14239">
    <property type="entry name" value="RRXRR"/>
    <property type="match status" value="1"/>
</dbReference>
<proteinExistence type="predicted"/>
<dbReference type="GeneID" id="69805754"/>
<dbReference type="AlphaFoldDB" id="A0AAP6EJI1"/>
<organism evidence="3 6">
    <name type="scientific">Streptomyces acidiscabies</name>
    <dbReference type="NCBI Taxonomy" id="42234"/>
    <lineage>
        <taxon>Bacteria</taxon>
        <taxon>Bacillati</taxon>
        <taxon>Actinomycetota</taxon>
        <taxon>Actinomycetes</taxon>
        <taxon>Kitasatosporales</taxon>
        <taxon>Streptomycetaceae</taxon>
        <taxon>Streptomyces</taxon>
    </lineage>
</organism>
<dbReference type="EMBL" id="JARAWC010000036">
    <property type="protein sequence ID" value="MDX2964983.1"/>
    <property type="molecule type" value="Genomic_DNA"/>
</dbReference>